<reference evidence="1" key="1">
    <citation type="submission" date="2018-06" db="EMBL/GenBank/DDBJ databases">
        <authorList>
            <person name="Zhirakovskaya E."/>
        </authorList>
    </citation>
    <scope>NUCLEOTIDE SEQUENCE</scope>
</reference>
<dbReference type="AlphaFoldDB" id="A0A3B0W6M7"/>
<sequence>MCKEIYKNNLSVSVSYTNFLYTYRPFEYGANIQAYNALFGVTLRM</sequence>
<evidence type="ECO:0000313" key="1">
    <source>
        <dbReference type="EMBL" id="VAW50961.1"/>
    </source>
</evidence>
<gene>
    <name evidence="1" type="ORF">MNBD_GAMMA05-2540</name>
</gene>
<accession>A0A3B0W6M7</accession>
<dbReference type="EMBL" id="UOFE01000010">
    <property type="protein sequence ID" value="VAW50961.1"/>
    <property type="molecule type" value="Genomic_DNA"/>
</dbReference>
<organism evidence="1">
    <name type="scientific">hydrothermal vent metagenome</name>
    <dbReference type="NCBI Taxonomy" id="652676"/>
    <lineage>
        <taxon>unclassified sequences</taxon>
        <taxon>metagenomes</taxon>
        <taxon>ecological metagenomes</taxon>
    </lineage>
</organism>
<protein>
    <submittedName>
        <fullName evidence="1">Uncharacterized protein</fullName>
    </submittedName>
</protein>
<name>A0A3B0W6M7_9ZZZZ</name>
<proteinExistence type="predicted"/>